<feature type="transmembrane region" description="Helical" evidence="1">
    <location>
        <begin position="57"/>
        <end position="73"/>
    </location>
</feature>
<keyword evidence="3" id="KW-1185">Reference proteome</keyword>
<reference evidence="2 3" key="1">
    <citation type="submission" date="2023-04" db="EMBL/GenBank/DDBJ databases">
        <title>Luteimonas endophyticus RD2P54.</title>
        <authorList>
            <person name="Sun J.-Q."/>
        </authorList>
    </citation>
    <scope>NUCLEOTIDE SEQUENCE [LARGE SCALE GENOMIC DNA]</scope>
    <source>
        <strain evidence="2 3">RD2P54</strain>
    </source>
</reference>
<gene>
    <name evidence="2" type="ORF">QFW77_02215</name>
</gene>
<keyword evidence="1" id="KW-1133">Transmembrane helix</keyword>
<accession>A0ABT6J5K0</accession>
<evidence type="ECO:0000313" key="2">
    <source>
        <dbReference type="EMBL" id="MDH5821812.1"/>
    </source>
</evidence>
<keyword evidence="1" id="KW-0472">Membrane</keyword>
<keyword evidence="1" id="KW-0812">Transmembrane</keyword>
<organism evidence="2 3">
    <name type="scientific">Luteimonas endophytica</name>
    <dbReference type="NCBI Taxonomy" id="3042023"/>
    <lineage>
        <taxon>Bacteria</taxon>
        <taxon>Pseudomonadati</taxon>
        <taxon>Pseudomonadota</taxon>
        <taxon>Gammaproteobacteria</taxon>
        <taxon>Lysobacterales</taxon>
        <taxon>Lysobacteraceae</taxon>
        <taxon>Luteimonas</taxon>
    </lineage>
</organism>
<proteinExistence type="predicted"/>
<feature type="transmembrane region" description="Helical" evidence="1">
    <location>
        <begin position="6"/>
        <end position="24"/>
    </location>
</feature>
<name>A0ABT6J5K0_9GAMM</name>
<evidence type="ECO:0000256" key="1">
    <source>
        <dbReference type="SAM" id="Phobius"/>
    </source>
</evidence>
<dbReference type="Proteomes" id="UP001156940">
    <property type="component" value="Unassembled WGS sequence"/>
</dbReference>
<protein>
    <submittedName>
        <fullName evidence="2">Uncharacterized protein</fullName>
    </submittedName>
</protein>
<dbReference type="RefSeq" id="WP_280572598.1">
    <property type="nucleotide sequence ID" value="NZ_JARXRM010000012.1"/>
</dbReference>
<comment type="caution">
    <text evidence="2">The sequence shown here is derived from an EMBL/GenBank/DDBJ whole genome shotgun (WGS) entry which is preliminary data.</text>
</comment>
<feature type="transmembrane region" description="Helical" evidence="1">
    <location>
        <begin position="94"/>
        <end position="116"/>
    </location>
</feature>
<sequence length="120" mass="12151">MMPWYAWAYLALLALIGLGNFAAGLRGGRRVVVAVLQLVAIAVIGLGVVLFYRGSGAGLGFMAALFVAVLVQARKSVADAVQLREQGLPPAARLGVALGGLALLPGIALGALAAWAQQGG</sequence>
<dbReference type="EMBL" id="JARXRM010000012">
    <property type="protein sequence ID" value="MDH5821812.1"/>
    <property type="molecule type" value="Genomic_DNA"/>
</dbReference>
<evidence type="ECO:0000313" key="3">
    <source>
        <dbReference type="Proteomes" id="UP001156940"/>
    </source>
</evidence>
<feature type="transmembrane region" description="Helical" evidence="1">
    <location>
        <begin position="31"/>
        <end position="51"/>
    </location>
</feature>